<evidence type="ECO:0000256" key="2">
    <source>
        <dbReference type="SAM" id="SignalP"/>
    </source>
</evidence>
<reference evidence="3" key="1">
    <citation type="submission" date="2023-12" db="EMBL/GenBank/DDBJ databases">
        <title>Genome assembly of Anisodus tanguticus.</title>
        <authorList>
            <person name="Wang Y.-J."/>
        </authorList>
    </citation>
    <scope>NUCLEOTIDE SEQUENCE</scope>
    <source>
        <strain evidence="3">KB-2021</strain>
        <tissue evidence="3">Leaf</tissue>
    </source>
</reference>
<feature type="region of interest" description="Disordered" evidence="1">
    <location>
        <begin position="67"/>
        <end position="88"/>
    </location>
</feature>
<keyword evidence="4" id="KW-1185">Reference proteome</keyword>
<dbReference type="Proteomes" id="UP001291623">
    <property type="component" value="Unassembled WGS sequence"/>
</dbReference>
<evidence type="ECO:0000256" key="1">
    <source>
        <dbReference type="SAM" id="MobiDB-lite"/>
    </source>
</evidence>
<keyword evidence="2" id="KW-0732">Signal</keyword>
<sequence length="88" mass="10094">MENTYRPIFLLFFLFLSQLFMVSGRSFPLVDTHPRESRKLLLVSNFISLSANPVKVNESMIAPEKAVKNSLRSKPPSSWNPIHNNLHP</sequence>
<evidence type="ECO:0000313" key="3">
    <source>
        <dbReference type="EMBL" id="KAK4339094.1"/>
    </source>
</evidence>
<name>A0AAE1QTR3_9SOLA</name>
<gene>
    <name evidence="3" type="ORF">RND71_040556</name>
</gene>
<feature type="chain" id="PRO_5042104779" description="Agouti signaling protein" evidence="2">
    <location>
        <begin position="25"/>
        <end position="88"/>
    </location>
</feature>
<comment type="caution">
    <text evidence="3">The sequence shown here is derived from an EMBL/GenBank/DDBJ whole genome shotgun (WGS) entry which is preliminary data.</text>
</comment>
<evidence type="ECO:0000313" key="4">
    <source>
        <dbReference type="Proteomes" id="UP001291623"/>
    </source>
</evidence>
<accession>A0AAE1QTR3</accession>
<evidence type="ECO:0008006" key="5">
    <source>
        <dbReference type="Google" id="ProtNLM"/>
    </source>
</evidence>
<organism evidence="3 4">
    <name type="scientific">Anisodus tanguticus</name>
    <dbReference type="NCBI Taxonomy" id="243964"/>
    <lineage>
        <taxon>Eukaryota</taxon>
        <taxon>Viridiplantae</taxon>
        <taxon>Streptophyta</taxon>
        <taxon>Embryophyta</taxon>
        <taxon>Tracheophyta</taxon>
        <taxon>Spermatophyta</taxon>
        <taxon>Magnoliopsida</taxon>
        <taxon>eudicotyledons</taxon>
        <taxon>Gunneridae</taxon>
        <taxon>Pentapetalae</taxon>
        <taxon>asterids</taxon>
        <taxon>lamiids</taxon>
        <taxon>Solanales</taxon>
        <taxon>Solanaceae</taxon>
        <taxon>Solanoideae</taxon>
        <taxon>Hyoscyameae</taxon>
        <taxon>Anisodus</taxon>
    </lineage>
</organism>
<proteinExistence type="predicted"/>
<dbReference type="AlphaFoldDB" id="A0AAE1QTR3"/>
<protein>
    <recommendedName>
        <fullName evidence="5">Agouti signaling protein</fullName>
    </recommendedName>
</protein>
<feature type="compositionally biased region" description="Polar residues" evidence="1">
    <location>
        <begin position="70"/>
        <end position="88"/>
    </location>
</feature>
<dbReference type="EMBL" id="JAVYJV010000023">
    <property type="protein sequence ID" value="KAK4339094.1"/>
    <property type="molecule type" value="Genomic_DNA"/>
</dbReference>
<feature type="signal peptide" evidence="2">
    <location>
        <begin position="1"/>
        <end position="24"/>
    </location>
</feature>